<dbReference type="Pfam" id="PF01453">
    <property type="entry name" value="B_lectin"/>
    <property type="match status" value="1"/>
</dbReference>
<dbReference type="PROSITE" id="PS50927">
    <property type="entry name" value="BULB_LECTIN"/>
    <property type="match status" value="1"/>
</dbReference>
<reference evidence="24" key="2">
    <citation type="submission" date="2021-01" db="UniProtKB">
        <authorList>
            <consortium name="EnsemblPlants"/>
        </authorList>
    </citation>
    <scope>IDENTIFICATION</scope>
</reference>
<keyword evidence="4 17" id="KW-0808">Transferase</keyword>
<feature type="signal peptide" evidence="20">
    <location>
        <begin position="1"/>
        <end position="22"/>
    </location>
</feature>
<comment type="catalytic activity">
    <reaction evidence="15 17">
        <text>L-threonyl-[protein] + ATP = O-phospho-L-threonyl-[protein] + ADP + H(+)</text>
        <dbReference type="Rhea" id="RHEA:46608"/>
        <dbReference type="Rhea" id="RHEA-COMP:11060"/>
        <dbReference type="Rhea" id="RHEA-COMP:11605"/>
        <dbReference type="ChEBI" id="CHEBI:15378"/>
        <dbReference type="ChEBI" id="CHEBI:30013"/>
        <dbReference type="ChEBI" id="CHEBI:30616"/>
        <dbReference type="ChEBI" id="CHEBI:61977"/>
        <dbReference type="ChEBI" id="CHEBI:456216"/>
        <dbReference type="EC" id="2.7.11.1"/>
    </reaction>
</comment>
<keyword evidence="9 17" id="KW-0067">ATP-binding</keyword>
<keyword evidence="8 17" id="KW-0418">Kinase</keyword>
<dbReference type="Pfam" id="PF11883">
    <property type="entry name" value="DUF3403"/>
    <property type="match status" value="1"/>
</dbReference>
<evidence type="ECO:0000256" key="5">
    <source>
        <dbReference type="ARBA" id="ARBA00022692"/>
    </source>
</evidence>
<dbReference type="Gene3D" id="3.50.4.10">
    <property type="entry name" value="Hepatocyte Growth Factor"/>
    <property type="match status" value="1"/>
</dbReference>
<dbReference type="InterPro" id="IPR008271">
    <property type="entry name" value="Ser/Thr_kinase_AS"/>
</dbReference>
<keyword evidence="3" id="KW-0597">Phosphoprotein</keyword>
<comment type="catalytic activity">
    <reaction evidence="16 17">
        <text>L-seryl-[protein] + ATP = O-phospho-L-seryl-[protein] + ADP + H(+)</text>
        <dbReference type="Rhea" id="RHEA:17989"/>
        <dbReference type="Rhea" id="RHEA-COMP:9863"/>
        <dbReference type="Rhea" id="RHEA-COMP:11604"/>
        <dbReference type="ChEBI" id="CHEBI:15378"/>
        <dbReference type="ChEBI" id="CHEBI:29999"/>
        <dbReference type="ChEBI" id="CHEBI:30616"/>
        <dbReference type="ChEBI" id="CHEBI:83421"/>
        <dbReference type="ChEBI" id="CHEBI:456216"/>
        <dbReference type="EC" id="2.7.11.1"/>
    </reaction>
</comment>
<dbReference type="CDD" id="cd00028">
    <property type="entry name" value="B_lectin"/>
    <property type="match status" value="1"/>
</dbReference>
<accession>A0A7N2L360</accession>
<keyword evidence="14" id="KW-0325">Glycoprotein</keyword>
<evidence type="ECO:0000313" key="25">
    <source>
        <dbReference type="Proteomes" id="UP000594261"/>
    </source>
</evidence>
<keyword evidence="25" id="KW-1185">Reference proteome</keyword>
<dbReference type="PANTHER" id="PTHR32444">
    <property type="entry name" value="BULB-TYPE LECTIN DOMAIN-CONTAINING PROTEIN"/>
    <property type="match status" value="1"/>
</dbReference>
<dbReference type="PROSITE" id="PS00107">
    <property type="entry name" value="PROTEIN_KINASE_ATP"/>
    <property type="match status" value="1"/>
</dbReference>
<dbReference type="AlphaFoldDB" id="A0A7N2L360"/>
<evidence type="ECO:0000256" key="16">
    <source>
        <dbReference type="ARBA" id="ARBA00048679"/>
    </source>
</evidence>
<comment type="similarity">
    <text evidence="17">Belongs to the protein kinase superfamily. Ser/Thr protein kinase family.</text>
</comment>
<dbReference type="GO" id="GO:0048544">
    <property type="term" value="P:recognition of pollen"/>
    <property type="evidence" value="ECO:0007669"/>
    <property type="project" value="InterPro"/>
</dbReference>
<dbReference type="PANTHER" id="PTHR32444:SF183">
    <property type="entry name" value="APPLE DOMAIN-CONTAINING PROTEIN"/>
    <property type="match status" value="1"/>
</dbReference>
<dbReference type="FunFam" id="3.30.200.20:FF:000195">
    <property type="entry name" value="G-type lectin S-receptor-like serine/threonine-protein kinase"/>
    <property type="match status" value="1"/>
</dbReference>
<evidence type="ECO:0000259" key="21">
    <source>
        <dbReference type="PROSITE" id="PS50011"/>
    </source>
</evidence>
<evidence type="ECO:0000256" key="15">
    <source>
        <dbReference type="ARBA" id="ARBA00047899"/>
    </source>
</evidence>
<evidence type="ECO:0000256" key="11">
    <source>
        <dbReference type="ARBA" id="ARBA00023136"/>
    </source>
</evidence>
<evidence type="ECO:0000256" key="3">
    <source>
        <dbReference type="ARBA" id="ARBA00022553"/>
    </source>
</evidence>
<keyword evidence="10 19" id="KW-1133">Transmembrane helix</keyword>
<dbReference type="Proteomes" id="UP000594261">
    <property type="component" value="Chromosome 2"/>
</dbReference>
<dbReference type="GO" id="GO:0016020">
    <property type="term" value="C:membrane"/>
    <property type="evidence" value="ECO:0007669"/>
    <property type="project" value="UniProtKB-SubCell"/>
</dbReference>
<keyword evidence="5 19" id="KW-0812">Transmembrane</keyword>
<dbReference type="SUPFAM" id="SSF51110">
    <property type="entry name" value="alpha-D-mannose-specific plant lectins"/>
    <property type="match status" value="1"/>
</dbReference>
<feature type="domain" description="Protein kinase" evidence="21">
    <location>
        <begin position="507"/>
        <end position="794"/>
    </location>
</feature>
<dbReference type="SUPFAM" id="SSF56112">
    <property type="entry name" value="Protein kinase-like (PK-like)"/>
    <property type="match status" value="1"/>
</dbReference>
<evidence type="ECO:0000256" key="2">
    <source>
        <dbReference type="ARBA" id="ARBA00022527"/>
    </source>
</evidence>
<evidence type="ECO:0000256" key="13">
    <source>
        <dbReference type="ARBA" id="ARBA00023170"/>
    </source>
</evidence>
<evidence type="ECO:0000259" key="22">
    <source>
        <dbReference type="PROSITE" id="PS50927"/>
    </source>
</evidence>
<feature type="transmembrane region" description="Helical" evidence="19">
    <location>
        <begin position="441"/>
        <end position="463"/>
    </location>
</feature>
<evidence type="ECO:0000256" key="20">
    <source>
        <dbReference type="SAM" id="SignalP"/>
    </source>
</evidence>
<feature type="domain" description="Bulb-type lectin" evidence="22">
    <location>
        <begin position="23"/>
        <end position="147"/>
    </location>
</feature>
<dbReference type="GO" id="GO:0004674">
    <property type="term" value="F:protein serine/threonine kinase activity"/>
    <property type="evidence" value="ECO:0007669"/>
    <property type="project" value="UniProtKB-KW"/>
</dbReference>
<dbReference type="InterPro" id="IPR024171">
    <property type="entry name" value="SRK-like_kinase"/>
</dbReference>
<dbReference type="InterPro" id="IPR000858">
    <property type="entry name" value="S_locus_glycoprot_dom"/>
</dbReference>
<evidence type="ECO:0000256" key="7">
    <source>
        <dbReference type="ARBA" id="ARBA00022741"/>
    </source>
</evidence>
<evidence type="ECO:0000256" key="10">
    <source>
        <dbReference type="ARBA" id="ARBA00022989"/>
    </source>
</evidence>
<dbReference type="InterPro" id="IPR017441">
    <property type="entry name" value="Protein_kinase_ATP_BS"/>
</dbReference>
<dbReference type="SMART" id="SM00108">
    <property type="entry name" value="B_lectin"/>
    <property type="match status" value="1"/>
</dbReference>
<keyword evidence="11 19" id="KW-0472">Membrane</keyword>
<reference evidence="25" key="1">
    <citation type="journal article" date="2016" name="G3 (Bethesda)">
        <title>First Draft Assembly and Annotation of the Genome of a California Endemic Oak Quercus lobata Nee (Fagaceae).</title>
        <authorList>
            <person name="Sork V.L."/>
            <person name="Fitz-Gibbon S.T."/>
            <person name="Puiu D."/>
            <person name="Crepeau M."/>
            <person name="Gugger P.F."/>
            <person name="Sherman R."/>
            <person name="Stevens K."/>
            <person name="Langley C.H."/>
            <person name="Pellegrini M."/>
            <person name="Salzberg S.L."/>
        </authorList>
    </citation>
    <scope>NUCLEOTIDE SEQUENCE [LARGE SCALE GENOMIC DNA]</scope>
    <source>
        <strain evidence="25">cv. SW786</strain>
    </source>
</reference>
<evidence type="ECO:0000256" key="4">
    <source>
        <dbReference type="ARBA" id="ARBA00022679"/>
    </source>
</evidence>
<evidence type="ECO:0000256" key="17">
    <source>
        <dbReference type="PIRNR" id="PIRNR000641"/>
    </source>
</evidence>
<proteinExistence type="inferred from homology"/>
<dbReference type="GO" id="GO:0005524">
    <property type="term" value="F:ATP binding"/>
    <property type="evidence" value="ECO:0007669"/>
    <property type="project" value="UniProtKB-UniRule"/>
</dbReference>
<dbReference type="Gene3D" id="3.30.200.20">
    <property type="entry name" value="Phosphorylase Kinase, domain 1"/>
    <property type="match status" value="1"/>
</dbReference>
<dbReference type="SMART" id="SM00473">
    <property type="entry name" value="PAN_AP"/>
    <property type="match status" value="1"/>
</dbReference>
<feature type="chain" id="PRO_5029891571" description="Receptor-like serine/threonine-protein kinase" evidence="20">
    <location>
        <begin position="23"/>
        <end position="826"/>
    </location>
</feature>
<organism evidence="24 25">
    <name type="scientific">Quercus lobata</name>
    <name type="common">Valley oak</name>
    <dbReference type="NCBI Taxonomy" id="97700"/>
    <lineage>
        <taxon>Eukaryota</taxon>
        <taxon>Viridiplantae</taxon>
        <taxon>Streptophyta</taxon>
        <taxon>Embryophyta</taxon>
        <taxon>Tracheophyta</taxon>
        <taxon>Spermatophyta</taxon>
        <taxon>Magnoliopsida</taxon>
        <taxon>eudicotyledons</taxon>
        <taxon>Gunneridae</taxon>
        <taxon>Pentapetalae</taxon>
        <taxon>rosids</taxon>
        <taxon>fabids</taxon>
        <taxon>Fagales</taxon>
        <taxon>Fagaceae</taxon>
        <taxon>Quercus</taxon>
    </lineage>
</organism>
<dbReference type="EnsemblPlants" id="QL02p099030:mrna">
    <property type="protein sequence ID" value="QL02p099030:mrna"/>
    <property type="gene ID" value="QL02p099030"/>
</dbReference>
<dbReference type="CDD" id="cd14066">
    <property type="entry name" value="STKc_IRAK"/>
    <property type="match status" value="1"/>
</dbReference>
<dbReference type="InterPro" id="IPR001480">
    <property type="entry name" value="Bulb-type_lectin_dom"/>
</dbReference>
<evidence type="ECO:0000256" key="12">
    <source>
        <dbReference type="ARBA" id="ARBA00023157"/>
    </source>
</evidence>
<evidence type="ECO:0000256" key="14">
    <source>
        <dbReference type="ARBA" id="ARBA00023180"/>
    </source>
</evidence>
<keyword evidence="6 20" id="KW-0732">Signal</keyword>
<dbReference type="EC" id="2.7.11.1" evidence="17"/>
<dbReference type="PROSITE" id="PS50011">
    <property type="entry name" value="PROTEIN_KINASE_DOM"/>
    <property type="match status" value="1"/>
</dbReference>
<dbReference type="InterPro" id="IPR001245">
    <property type="entry name" value="Ser-Thr/Tyr_kinase_cat_dom"/>
</dbReference>
<evidence type="ECO:0000256" key="18">
    <source>
        <dbReference type="PROSITE-ProRule" id="PRU10141"/>
    </source>
</evidence>
<keyword evidence="12" id="KW-1015">Disulfide bond</keyword>
<sequence length="826" mass="92628">MKVLSALFVYSFLLSFLRTSSTLDTITPSQSIRDGETLVSASGRYELGFFSPGSSKSRYVGIWFGVSNDTVVWVANREIPLKNRLGVLKVTNRGILVLLDSTNTSIWSSNISRTAGNKINNPTAQLLDSGNLVVTDGNNSDPKSFLWQSFDHPSDTLLPDMKIGWDSASGLDRYLTAWKSPEDPAQGEFSGVLDRRGLPQVVCMQGDKIKGRPGSWNGLYFTGKPWLRPNPLFKYEFVLNEKAVYYNYKLLNNSILLRYVLNSLGNGLAYRWMARTQSWDLLTSYQSDECQNYGHCGAYASCNINESPVCACLKGFIPKFPKDWNSAYWSGGCVRGTPLGCNNGDGFLKYKGVKLPDTSSSWFDRNMNLKECEELCLKNCSCRAYANLDIRNGGSGCLLWFADLVDLVVLQMGGQDLYIRVAASELDHIEKNRHFVQKYQVIIIVCSAILLTVMLALGLVTYVRRMKLRKEGMNIRRQNDYNNEDKKEDMELPIFDLITISNATDNFANNNKLGEGGFGSVYKGTLLRGQEIAVKRLSKNSGQGLNEFKNEVILIAKLQHRNLVKLLGCCIQEQEKLLIYEYMHNKSLDSFIFDQSKSRLLDWRMRHSIIGGIARGLLYLHEDSRLRIIHRDLKASNVLLDNNMNPKISDFGLAKTFGRDQTEADTNRIVGTYGYMPPEYAGYGQISVKTDVFSFGVLLLEIVSGKKNKELCNSGQCLNLLGHAWKLWIEDKPMELIDEFLVLGDSCILSEVLRCIHVGLLCVQQRPEDRPNMSSVVLMLSSDNSLPNPRQPGFVAGKTSLGEDSSPGNLEMPSINEVTITVLEAR</sequence>
<keyword evidence="2 17" id="KW-0723">Serine/threonine-protein kinase</keyword>
<dbReference type="PIRSF" id="PIRSF000641">
    <property type="entry name" value="SRK"/>
    <property type="match status" value="1"/>
</dbReference>
<name>A0A7N2L360_QUELO</name>
<dbReference type="InterPro" id="IPR000719">
    <property type="entry name" value="Prot_kinase_dom"/>
</dbReference>
<dbReference type="PROSITE" id="PS50948">
    <property type="entry name" value="PAN"/>
    <property type="match status" value="1"/>
</dbReference>
<dbReference type="PROSITE" id="PS00108">
    <property type="entry name" value="PROTEIN_KINASE_ST"/>
    <property type="match status" value="1"/>
</dbReference>
<dbReference type="Gene3D" id="2.90.10.10">
    <property type="entry name" value="Bulb-type lectin domain"/>
    <property type="match status" value="1"/>
</dbReference>
<dbReference type="InterPro" id="IPR011009">
    <property type="entry name" value="Kinase-like_dom_sf"/>
</dbReference>
<feature type="domain" description="Apple" evidence="23">
    <location>
        <begin position="341"/>
        <end position="422"/>
    </location>
</feature>
<dbReference type="Gramene" id="QL02p099030:mrna">
    <property type="protein sequence ID" value="QL02p099030:mrna"/>
    <property type="gene ID" value="QL02p099030"/>
</dbReference>
<dbReference type="InParanoid" id="A0A7N2L360"/>
<dbReference type="FunFam" id="2.90.10.10:FF:000004">
    <property type="entry name" value="G-type lectin S-receptor-like serine/threonine-protein kinase"/>
    <property type="match status" value="1"/>
</dbReference>
<comment type="subcellular location">
    <subcellularLocation>
        <location evidence="1">Membrane</location>
        <topology evidence="1">Single-pass type I membrane protein</topology>
    </subcellularLocation>
</comment>
<dbReference type="Pfam" id="PF07714">
    <property type="entry name" value="PK_Tyr_Ser-Thr"/>
    <property type="match status" value="1"/>
</dbReference>
<evidence type="ECO:0000256" key="9">
    <source>
        <dbReference type="ARBA" id="ARBA00022840"/>
    </source>
</evidence>
<dbReference type="Pfam" id="PF08276">
    <property type="entry name" value="PAN_2"/>
    <property type="match status" value="1"/>
</dbReference>
<dbReference type="InterPro" id="IPR021820">
    <property type="entry name" value="S-locus_recpt_kinase_C"/>
</dbReference>
<evidence type="ECO:0000256" key="19">
    <source>
        <dbReference type="SAM" id="Phobius"/>
    </source>
</evidence>
<dbReference type="InterPro" id="IPR003609">
    <property type="entry name" value="Pan_app"/>
</dbReference>
<dbReference type="FunFam" id="3.50.4.10:FF:000002">
    <property type="entry name" value="G-type lectin S-receptor-like serine/threonine-protein kinase"/>
    <property type="match status" value="1"/>
</dbReference>
<keyword evidence="13" id="KW-0675">Receptor</keyword>
<evidence type="ECO:0000259" key="23">
    <source>
        <dbReference type="PROSITE" id="PS50948"/>
    </source>
</evidence>
<feature type="binding site" evidence="18">
    <location>
        <position position="535"/>
    </location>
    <ligand>
        <name>ATP</name>
        <dbReference type="ChEBI" id="CHEBI:30616"/>
    </ligand>
</feature>
<evidence type="ECO:0000256" key="6">
    <source>
        <dbReference type="ARBA" id="ARBA00022729"/>
    </source>
</evidence>
<dbReference type="OMA" id="INLSERC"/>
<evidence type="ECO:0000256" key="1">
    <source>
        <dbReference type="ARBA" id="ARBA00004479"/>
    </source>
</evidence>
<dbReference type="FunFam" id="1.10.510.10:FF:000060">
    <property type="entry name" value="G-type lectin S-receptor-like serine/threonine-protein kinase"/>
    <property type="match status" value="1"/>
</dbReference>
<evidence type="ECO:0000256" key="8">
    <source>
        <dbReference type="ARBA" id="ARBA00022777"/>
    </source>
</evidence>
<dbReference type="SMART" id="SM00220">
    <property type="entry name" value="S_TKc"/>
    <property type="match status" value="1"/>
</dbReference>
<evidence type="ECO:0000313" key="24">
    <source>
        <dbReference type="EnsemblPlants" id="QL02p099030:mrna"/>
    </source>
</evidence>
<protein>
    <recommendedName>
        <fullName evidence="17">Receptor-like serine/threonine-protein kinase</fullName>
        <ecNumber evidence="17">2.7.11.1</ecNumber>
    </recommendedName>
</protein>
<dbReference type="CDD" id="cd01098">
    <property type="entry name" value="PAN_AP_plant"/>
    <property type="match status" value="1"/>
</dbReference>
<dbReference type="Gene3D" id="1.10.510.10">
    <property type="entry name" value="Transferase(Phosphotransferase) domain 1"/>
    <property type="match status" value="1"/>
</dbReference>
<dbReference type="InterPro" id="IPR036426">
    <property type="entry name" value="Bulb-type_lectin_dom_sf"/>
</dbReference>
<dbReference type="Pfam" id="PF00954">
    <property type="entry name" value="S_locus_glycop"/>
    <property type="match status" value="1"/>
</dbReference>
<keyword evidence="7 17" id="KW-0547">Nucleotide-binding</keyword>